<reference evidence="4 5" key="1">
    <citation type="submission" date="2024-01" db="EMBL/GenBank/DDBJ databases">
        <title>The genome of the rayed Mediterranean limpet Patella caerulea (Linnaeus, 1758).</title>
        <authorList>
            <person name="Anh-Thu Weber A."/>
            <person name="Halstead-Nussloch G."/>
        </authorList>
    </citation>
    <scope>NUCLEOTIDE SEQUENCE [LARGE SCALE GENOMIC DNA]</scope>
    <source>
        <strain evidence="4">AATW-2023a</strain>
        <tissue evidence="4">Whole specimen</tissue>
    </source>
</reference>
<dbReference type="SUPFAM" id="SSF56436">
    <property type="entry name" value="C-type lectin-like"/>
    <property type="match status" value="1"/>
</dbReference>
<dbReference type="AlphaFoldDB" id="A0AAN8JKB1"/>
<dbReference type="InterPro" id="IPR003609">
    <property type="entry name" value="Pan_app"/>
</dbReference>
<proteinExistence type="predicted"/>
<dbReference type="Pfam" id="PF00024">
    <property type="entry name" value="PAN_1"/>
    <property type="match status" value="1"/>
</dbReference>
<feature type="domain" description="C-type lectin" evidence="2">
    <location>
        <begin position="115"/>
        <end position="224"/>
    </location>
</feature>
<dbReference type="InterPro" id="IPR016186">
    <property type="entry name" value="C-type_lectin-like/link_sf"/>
</dbReference>
<dbReference type="PANTHER" id="PTHR22801">
    <property type="entry name" value="LITHOSTATHINE"/>
    <property type="match status" value="1"/>
</dbReference>
<dbReference type="PROSITE" id="PS50948">
    <property type="entry name" value="PAN"/>
    <property type="match status" value="1"/>
</dbReference>
<dbReference type="PANTHER" id="PTHR22801:SF63">
    <property type="entry name" value="C-TYPE LECTIN DOMAIN-CONTAINING PROTEIN"/>
    <property type="match status" value="1"/>
</dbReference>
<sequence length="239" mass="27546">MKFIWANTLMSCVILSFFDEIRSDCGRRVYSLIHIYDRRMDGYASENTTTSVKGCAEMCASFANCNSFGYNVNENICYIYVELVKSGYNYVEDEGMVYYWVLEESCPPNYYYDNPNNLCVKVVNDKPLMFQDAETECETDNGHLLVADTPEKRSFLHQHYGITISELGVGAIQANGMEEWTWLNGANITNWSPYQPDDSGNEDCLQILFTINDTDIYFNDIPCEAFQMKFICEIPVQRQ</sequence>
<dbReference type="PROSITE" id="PS50041">
    <property type="entry name" value="C_TYPE_LECTIN_2"/>
    <property type="match status" value="1"/>
</dbReference>
<evidence type="ECO:0000259" key="3">
    <source>
        <dbReference type="PROSITE" id="PS50948"/>
    </source>
</evidence>
<evidence type="ECO:0000313" key="4">
    <source>
        <dbReference type="EMBL" id="KAK6176870.1"/>
    </source>
</evidence>
<dbReference type="InterPro" id="IPR050801">
    <property type="entry name" value="Ca-Dep_Lectins_ImmuneDev"/>
</dbReference>
<dbReference type="EMBL" id="JAZGQO010000010">
    <property type="protein sequence ID" value="KAK6176870.1"/>
    <property type="molecule type" value="Genomic_DNA"/>
</dbReference>
<dbReference type="InterPro" id="IPR016187">
    <property type="entry name" value="CTDL_fold"/>
</dbReference>
<feature type="chain" id="PRO_5042832068" description="C-type lectin" evidence="1">
    <location>
        <begin position="24"/>
        <end position="239"/>
    </location>
</feature>
<keyword evidence="5" id="KW-1185">Reference proteome</keyword>
<protein>
    <recommendedName>
        <fullName evidence="6">C-type lectin</fullName>
    </recommendedName>
</protein>
<dbReference type="CDD" id="cd00037">
    <property type="entry name" value="CLECT"/>
    <property type="match status" value="1"/>
</dbReference>
<evidence type="ECO:0000256" key="1">
    <source>
        <dbReference type="SAM" id="SignalP"/>
    </source>
</evidence>
<evidence type="ECO:0000259" key="2">
    <source>
        <dbReference type="PROSITE" id="PS50041"/>
    </source>
</evidence>
<accession>A0AAN8JKB1</accession>
<keyword evidence="1" id="KW-0732">Signal</keyword>
<evidence type="ECO:0000313" key="5">
    <source>
        <dbReference type="Proteomes" id="UP001347796"/>
    </source>
</evidence>
<feature type="signal peptide" evidence="1">
    <location>
        <begin position="1"/>
        <end position="23"/>
    </location>
</feature>
<dbReference type="SMART" id="SM00034">
    <property type="entry name" value="CLECT"/>
    <property type="match status" value="1"/>
</dbReference>
<dbReference type="InterPro" id="IPR001304">
    <property type="entry name" value="C-type_lectin-like"/>
</dbReference>
<dbReference type="Gene3D" id="3.50.4.10">
    <property type="entry name" value="Hepatocyte Growth Factor"/>
    <property type="match status" value="1"/>
</dbReference>
<comment type="caution">
    <text evidence="4">The sequence shown here is derived from an EMBL/GenBank/DDBJ whole genome shotgun (WGS) entry which is preliminary data.</text>
</comment>
<dbReference type="Proteomes" id="UP001347796">
    <property type="component" value="Unassembled WGS sequence"/>
</dbReference>
<evidence type="ECO:0008006" key="6">
    <source>
        <dbReference type="Google" id="ProtNLM"/>
    </source>
</evidence>
<feature type="domain" description="Apple" evidence="3">
    <location>
        <begin position="25"/>
        <end position="106"/>
    </location>
</feature>
<dbReference type="Pfam" id="PF00059">
    <property type="entry name" value="Lectin_C"/>
    <property type="match status" value="1"/>
</dbReference>
<dbReference type="SUPFAM" id="SSF57414">
    <property type="entry name" value="Hairpin loop containing domain-like"/>
    <property type="match status" value="1"/>
</dbReference>
<organism evidence="4 5">
    <name type="scientific">Patella caerulea</name>
    <name type="common">Rayed Mediterranean limpet</name>
    <dbReference type="NCBI Taxonomy" id="87958"/>
    <lineage>
        <taxon>Eukaryota</taxon>
        <taxon>Metazoa</taxon>
        <taxon>Spiralia</taxon>
        <taxon>Lophotrochozoa</taxon>
        <taxon>Mollusca</taxon>
        <taxon>Gastropoda</taxon>
        <taxon>Patellogastropoda</taxon>
        <taxon>Patelloidea</taxon>
        <taxon>Patellidae</taxon>
        <taxon>Patella</taxon>
    </lineage>
</organism>
<name>A0AAN8JKB1_PATCE</name>
<gene>
    <name evidence="4" type="ORF">SNE40_015086</name>
</gene>
<dbReference type="Gene3D" id="3.10.100.10">
    <property type="entry name" value="Mannose-Binding Protein A, subunit A"/>
    <property type="match status" value="1"/>
</dbReference>